<proteinExistence type="predicted"/>
<dbReference type="AlphaFoldDB" id="A0A6V7UAP6"/>
<sequence>MRSQKSDKYFLEQKEDKENNTNIILEDKVDNNNLTNAQLEKVFYIFQIYKNYNIYKEIFL</sequence>
<comment type="caution">
    <text evidence="1">The sequence shown here is derived from an EMBL/GenBank/DDBJ whole genome shotgun (WGS) entry which is preliminary data.</text>
</comment>
<accession>A0A6V7UAP6</accession>
<evidence type="ECO:0000313" key="1">
    <source>
        <dbReference type="EMBL" id="CAD2151466.1"/>
    </source>
</evidence>
<evidence type="ECO:0000313" key="2">
    <source>
        <dbReference type="Proteomes" id="UP000580250"/>
    </source>
</evidence>
<name>A0A6V7UAP6_MELEN</name>
<dbReference type="Proteomes" id="UP000580250">
    <property type="component" value="Unassembled WGS sequence"/>
</dbReference>
<dbReference type="EMBL" id="CAJEWN010000048">
    <property type="protein sequence ID" value="CAD2151466.1"/>
    <property type="molecule type" value="Genomic_DNA"/>
</dbReference>
<gene>
    <name evidence="1" type="ORF">MENT_LOCUS10402</name>
</gene>
<organism evidence="1 2">
    <name type="scientific">Meloidogyne enterolobii</name>
    <name type="common">Root-knot nematode worm</name>
    <name type="synonym">Meloidogyne mayaguensis</name>
    <dbReference type="NCBI Taxonomy" id="390850"/>
    <lineage>
        <taxon>Eukaryota</taxon>
        <taxon>Metazoa</taxon>
        <taxon>Ecdysozoa</taxon>
        <taxon>Nematoda</taxon>
        <taxon>Chromadorea</taxon>
        <taxon>Rhabditida</taxon>
        <taxon>Tylenchina</taxon>
        <taxon>Tylenchomorpha</taxon>
        <taxon>Tylenchoidea</taxon>
        <taxon>Meloidogynidae</taxon>
        <taxon>Meloidogyninae</taxon>
        <taxon>Meloidogyne</taxon>
    </lineage>
</organism>
<reference evidence="1 2" key="1">
    <citation type="submission" date="2020-08" db="EMBL/GenBank/DDBJ databases">
        <authorList>
            <person name="Koutsovoulos G."/>
            <person name="Danchin GJ E."/>
        </authorList>
    </citation>
    <scope>NUCLEOTIDE SEQUENCE [LARGE SCALE GENOMIC DNA]</scope>
</reference>
<protein>
    <submittedName>
        <fullName evidence="1">Uncharacterized protein</fullName>
    </submittedName>
</protein>